<dbReference type="InterPro" id="IPR050678">
    <property type="entry name" value="DNA_Partitioning_ATPase"/>
</dbReference>
<evidence type="ECO:0000313" key="5">
    <source>
        <dbReference type="Proteomes" id="UP000031553"/>
    </source>
</evidence>
<dbReference type="Pfam" id="PF13614">
    <property type="entry name" value="AAA_31"/>
    <property type="match status" value="1"/>
</dbReference>
<gene>
    <name evidence="4" type="ORF">GLUCOINTEAF2_0201439</name>
</gene>
<dbReference type="AlphaFoldDB" id="A0A0N1N7U9"/>
<evidence type="ECO:0000313" key="4">
    <source>
        <dbReference type="EMBL" id="KPH88677.1"/>
    </source>
</evidence>
<dbReference type="CDD" id="cd02042">
    <property type="entry name" value="ParAB_family"/>
    <property type="match status" value="1"/>
</dbReference>
<dbReference type="EMBL" id="JUFX02000013">
    <property type="protein sequence ID" value="KPH88677.1"/>
    <property type="molecule type" value="Genomic_DNA"/>
</dbReference>
<feature type="domain" description="AAA" evidence="3">
    <location>
        <begin position="19"/>
        <end position="193"/>
    </location>
</feature>
<protein>
    <recommendedName>
        <fullName evidence="2">Chromosome partitioning protein ParA</fullName>
    </recommendedName>
</protein>
<dbReference type="InterPro" id="IPR027417">
    <property type="entry name" value="P-loop_NTPase"/>
</dbReference>
<dbReference type="SUPFAM" id="SSF52540">
    <property type="entry name" value="P-loop containing nucleoside triphosphate hydrolases"/>
    <property type="match status" value="1"/>
</dbReference>
<dbReference type="InterPro" id="IPR025669">
    <property type="entry name" value="AAA_dom"/>
</dbReference>
<dbReference type="Gene3D" id="3.40.50.300">
    <property type="entry name" value="P-loop containing nucleotide triphosphate hydrolases"/>
    <property type="match status" value="1"/>
</dbReference>
<organism evidence="4 5">
    <name type="scientific">Komagataeibacter intermedius AF2</name>
    <dbReference type="NCBI Taxonomy" id="1458464"/>
    <lineage>
        <taxon>Bacteria</taxon>
        <taxon>Pseudomonadati</taxon>
        <taxon>Pseudomonadota</taxon>
        <taxon>Alphaproteobacteria</taxon>
        <taxon>Acetobacterales</taxon>
        <taxon>Acetobacteraceae</taxon>
        <taxon>Komagataeibacter</taxon>
    </lineage>
</organism>
<proteinExistence type="predicted"/>
<evidence type="ECO:0000256" key="1">
    <source>
        <dbReference type="ARBA" id="ARBA00057242"/>
    </source>
</evidence>
<evidence type="ECO:0000256" key="2">
    <source>
        <dbReference type="ARBA" id="ARBA00074747"/>
    </source>
</evidence>
<comment type="function">
    <text evidence="1">Involved in chromosome partition. Localize to both poles of the predivisional cell following completion of DNA replication.</text>
</comment>
<dbReference type="PANTHER" id="PTHR13696">
    <property type="entry name" value="P-LOOP CONTAINING NUCLEOSIDE TRIPHOSPHATE HYDROLASE"/>
    <property type="match status" value="1"/>
</dbReference>
<accession>A0A0N1N7U9</accession>
<name>A0A0N1N7U9_9PROT</name>
<dbReference type="Proteomes" id="UP000031553">
    <property type="component" value="Unassembled WGS sequence"/>
</dbReference>
<evidence type="ECO:0000259" key="3">
    <source>
        <dbReference type="Pfam" id="PF13614"/>
    </source>
</evidence>
<dbReference type="PANTHER" id="PTHR13696:SF52">
    <property type="entry name" value="PARA FAMILY PROTEIN CT_582"/>
    <property type="match status" value="1"/>
</dbReference>
<comment type="caution">
    <text evidence="4">The sequence shown here is derived from an EMBL/GenBank/DDBJ whole genome shotgun (WGS) entry which is preliminary data.</text>
</comment>
<reference evidence="4 5" key="1">
    <citation type="submission" date="2015-07" db="EMBL/GenBank/DDBJ databases">
        <title>Draft Genome Sequence of Komagataeibacter intermedius Strain AF2, Isolated from Kombucha Tea.</title>
        <authorList>
            <person name="Santos R.A."/>
            <person name="Berretta A.A."/>
            <person name="Barud H.S."/>
            <person name="Ribeiro S.J."/>
            <person name="Gonzalez-Garcia L.N."/>
            <person name="Zucchi T.D."/>
            <person name="Goldman G.H."/>
            <person name="Riano-Pachon D.M."/>
        </authorList>
    </citation>
    <scope>NUCLEOTIDE SEQUENCE [LARGE SCALE GENOMIC DNA]</scope>
    <source>
        <strain evidence="4 5">AF2</strain>
    </source>
</reference>
<sequence length="280" mass="29603">MSQTTTMNDTESGPAASPRIIALANQKGGVGKTTTAINLAAALATSGLKVLLVDMDPQGNASTGLGVGYDARRSGTYAMLEDGARAAAVVQPSAVPGLSLIAADTELAGAELELVMADRREYRLHDALAQIGADYDAILIDCPPSLGLLTLNALVAAQSVIVPLQCEFFALEGISQLVRTVNSVRQSLNPALKLDGIVLTMYDRRNNLSELVADDARSFFGDRVMETLIPRNIRISEAQSHGQPVMNYDHRSSGSLAYQALATEVVDRLGLHAVRKGKAS</sequence>
<dbReference type="FunFam" id="3.40.50.300:FF:000285">
    <property type="entry name" value="Sporulation initiation inhibitor Soj"/>
    <property type="match status" value="1"/>
</dbReference>